<name>A0A420WLH8_9PROT</name>
<feature type="repeat" description="TPR" evidence="2">
    <location>
        <begin position="138"/>
        <end position="171"/>
    </location>
</feature>
<keyword evidence="4" id="KW-1185">Reference proteome</keyword>
<dbReference type="Gene3D" id="3.40.50.300">
    <property type="entry name" value="P-loop containing nucleotide triphosphate hydrolases"/>
    <property type="match status" value="1"/>
</dbReference>
<accession>A0A420WLH8</accession>
<dbReference type="InterPro" id="IPR019734">
    <property type="entry name" value="TPR_rpt"/>
</dbReference>
<keyword evidence="1" id="KW-0808">Transferase</keyword>
<dbReference type="EMBL" id="RBII01000001">
    <property type="protein sequence ID" value="RKQ71877.1"/>
    <property type="molecule type" value="Genomic_DNA"/>
</dbReference>
<dbReference type="Pfam" id="PF13181">
    <property type="entry name" value="TPR_8"/>
    <property type="match status" value="2"/>
</dbReference>
<evidence type="ECO:0000313" key="3">
    <source>
        <dbReference type="EMBL" id="RKQ71877.1"/>
    </source>
</evidence>
<evidence type="ECO:0000313" key="4">
    <source>
        <dbReference type="Proteomes" id="UP000282211"/>
    </source>
</evidence>
<organism evidence="3 4">
    <name type="scientific">Litorimonas taeanensis</name>
    <dbReference type="NCBI Taxonomy" id="568099"/>
    <lineage>
        <taxon>Bacteria</taxon>
        <taxon>Pseudomonadati</taxon>
        <taxon>Pseudomonadota</taxon>
        <taxon>Alphaproteobacteria</taxon>
        <taxon>Maricaulales</taxon>
        <taxon>Robiginitomaculaceae</taxon>
    </lineage>
</organism>
<dbReference type="SUPFAM" id="SSF48452">
    <property type="entry name" value="TPR-like"/>
    <property type="match status" value="1"/>
</dbReference>
<dbReference type="SUPFAM" id="SSF52540">
    <property type="entry name" value="P-loop containing nucleoside triphosphate hydrolases"/>
    <property type="match status" value="1"/>
</dbReference>
<dbReference type="Pfam" id="PF13469">
    <property type="entry name" value="Sulfotransfer_3"/>
    <property type="match status" value="1"/>
</dbReference>
<reference evidence="3 4" key="1">
    <citation type="submission" date="2018-10" db="EMBL/GenBank/DDBJ databases">
        <title>Genomic Encyclopedia of Type Strains, Phase IV (KMG-IV): sequencing the most valuable type-strain genomes for metagenomic binning, comparative biology and taxonomic classification.</title>
        <authorList>
            <person name="Goeker M."/>
        </authorList>
    </citation>
    <scope>NUCLEOTIDE SEQUENCE [LARGE SCALE GENOMIC DNA]</scope>
    <source>
        <strain evidence="3 4">DSM 22008</strain>
    </source>
</reference>
<dbReference type="InterPro" id="IPR011990">
    <property type="entry name" value="TPR-like_helical_dom_sf"/>
</dbReference>
<dbReference type="AlphaFoldDB" id="A0A420WLH8"/>
<evidence type="ECO:0000256" key="2">
    <source>
        <dbReference type="PROSITE-ProRule" id="PRU00339"/>
    </source>
</evidence>
<dbReference type="SMART" id="SM00028">
    <property type="entry name" value="TPR"/>
    <property type="match status" value="4"/>
</dbReference>
<dbReference type="InterPro" id="IPR027417">
    <property type="entry name" value="P-loop_NTPase"/>
</dbReference>
<gene>
    <name evidence="3" type="ORF">DES40_1209</name>
</gene>
<dbReference type="PANTHER" id="PTHR12788:SF10">
    <property type="entry name" value="PROTEIN-TYROSINE SULFOTRANSFERASE"/>
    <property type="match status" value="1"/>
</dbReference>
<keyword evidence="2" id="KW-0802">TPR repeat</keyword>
<evidence type="ECO:0000256" key="1">
    <source>
        <dbReference type="ARBA" id="ARBA00022679"/>
    </source>
</evidence>
<dbReference type="RefSeq" id="WP_121099610.1">
    <property type="nucleotide sequence ID" value="NZ_RBII01000001.1"/>
</dbReference>
<sequence length="525" mass="59382">MPHLTYSTGLLLLKQKAYKAVHSDSIEAIKDNIHSPTPYFLLGVIASEHGNHSKALDLFTKAVELGPDTIGFHVYLAKELSTLGQQKAAKERLDKAAKLETQDPFLLDTIGVIYSRSGYHEQALPHFDKAVSLEKNQANFYYNLAASAQFLGDFKKAKTAYEKTILLDPKFYRAWSALVSLNKQTESNNHLQTLTTLFNEAQNDADATLQLGHAIAKTLEDLGQYEDSFEWLIRGKKTKRGQLRYDRRAGKALFEAAKTTSPTISSPSISTAPTPTVTDAPIFIFGLPRTGTTLVDRILSSHPEVTSAGELNIFAELVKENTKTQSNLVMDADTFLRTESSDLTSIGRSYIANTIDWAGHSKHMIDKMPLNFFYAGLIHRALPNARLITLRRGAMDSCLSNFRQLFSTQYSYYNYTFDIEDTAWFYHEFDALIAHWRQTIPRNRFMEVHYEDIIFDQENQTRRLLDFCDLEWDEACLRFHENAAPVSTASSVQVRQPLYSGSIGRWKKYNDKLDPLMTALGSLAQ</sequence>
<feature type="repeat" description="TPR" evidence="2">
    <location>
        <begin position="36"/>
        <end position="69"/>
    </location>
</feature>
<dbReference type="GO" id="GO:0008476">
    <property type="term" value="F:protein-tyrosine sulfotransferase activity"/>
    <property type="evidence" value="ECO:0007669"/>
    <property type="project" value="InterPro"/>
</dbReference>
<dbReference type="Proteomes" id="UP000282211">
    <property type="component" value="Unassembled WGS sequence"/>
</dbReference>
<proteinExistence type="predicted"/>
<dbReference type="InParanoid" id="A0A420WLH8"/>
<feature type="repeat" description="TPR" evidence="2">
    <location>
        <begin position="104"/>
        <end position="137"/>
    </location>
</feature>
<protein>
    <submittedName>
        <fullName evidence="3">Tfp pilus assembly protein PilF</fullName>
    </submittedName>
</protein>
<dbReference type="InterPro" id="IPR026634">
    <property type="entry name" value="TPST-like"/>
</dbReference>
<dbReference type="Gene3D" id="1.25.40.10">
    <property type="entry name" value="Tetratricopeptide repeat domain"/>
    <property type="match status" value="1"/>
</dbReference>
<dbReference type="PANTHER" id="PTHR12788">
    <property type="entry name" value="PROTEIN-TYROSINE SULFOTRANSFERASE 2"/>
    <property type="match status" value="1"/>
</dbReference>
<dbReference type="OrthoDB" id="9800698at2"/>
<comment type="caution">
    <text evidence="3">The sequence shown here is derived from an EMBL/GenBank/DDBJ whole genome shotgun (WGS) entry which is preliminary data.</text>
</comment>
<dbReference type="PROSITE" id="PS50005">
    <property type="entry name" value="TPR"/>
    <property type="match status" value="3"/>
</dbReference>